<keyword evidence="4" id="KW-0408">Iron</keyword>
<evidence type="ECO:0000313" key="7">
    <source>
        <dbReference type="EMBL" id="KAH0886521.1"/>
    </source>
</evidence>
<protein>
    <recommendedName>
        <fullName evidence="6">Fe2OG dioxygenase domain-containing protein</fullName>
    </recommendedName>
</protein>
<dbReference type="InterPro" id="IPR026992">
    <property type="entry name" value="DIOX_N"/>
</dbReference>
<name>A0ABQ8A2W9_BRANA</name>
<dbReference type="InterPro" id="IPR027443">
    <property type="entry name" value="IPNS-like_sf"/>
</dbReference>
<keyword evidence="3" id="KW-0560">Oxidoreductase</keyword>
<dbReference type="Proteomes" id="UP000824890">
    <property type="component" value="Unassembled WGS sequence"/>
</dbReference>
<feature type="domain" description="Fe2OG dioxygenase" evidence="6">
    <location>
        <begin position="285"/>
        <end position="380"/>
    </location>
</feature>
<organism evidence="7 8">
    <name type="scientific">Brassica napus</name>
    <name type="common">Rape</name>
    <dbReference type="NCBI Taxonomy" id="3708"/>
    <lineage>
        <taxon>Eukaryota</taxon>
        <taxon>Viridiplantae</taxon>
        <taxon>Streptophyta</taxon>
        <taxon>Embryophyta</taxon>
        <taxon>Tracheophyta</taxon>
        <taxon>Spermatophyta</taxon>
        <taxon>Magnoliopsida</taxon>
        <taxon>eudicotyledons</taxon>
        <taxon>Gunneridae</taxon>
        <taxon>Pentapetalae</taxon>
        <taxon>rosids</taxon>
        <taxon>malvids</taxon>
        <taxon>Brassicales</taxon>
        <taxon>Brassicaceae</taxon>
        <taxon>Brassiceae</taxon>
        <taxon>Brassica</taxon>
    </lineage>
</organism>
<feature type="region of interest" description="Disordered" evidence="5">
    <location>
        <begin position="401"/>
        <end position="426"/>
    </location>
</feature>
<evidence type="ECO:0000313" key="8">
    <source>
        <dbReference type="Proteomes" id="UP000824890"/>
    </source>
</evidence>
<evidence type="ECO:0000256" key="2">
    <source>
        <dbReference type="ARBA" id="ARBA00022723"/>
    </source>
</evidence>
<feature type="compositionally biased region" description="Basic and acidic residues" evidence="5">
    <location>
        <begin position="417"/>
        <end position="426"/>
    </location>
</feature>
<dbReference type="PROSITE" id="PS51471">
    <property type="entry name" value="FE2OG_OXY"/>
    <property type="match status" value="2"/>
</dbReference>
<dbReference type="SUPFAM" id="SSF51197">
    <property type="entry name" value="Clavaminate synthase-like"/>
    <property type="match status" value="3"/>
</dbReference>
<sequence length="734" mass="82467">RDHVGVHKMIIFEILSEVLATSKNWTPQSLSLLSYYSPPCPEPDLTFGISSHTYVSFITILLQDHNGCLQVLHDGCWIDVPPNPKALIVQAFDEMKIGVKGLVDAGITKIPRIFHNPQATVTNPKPPSTLTIPTIDLGGGVFESTVTRKEVTEKVKGAMEKFGFFQAINHGIPLEVLEKMKDGIRAFHAQDPEARKRFYSREKNKAIKYNSNSDLYDSPAASWRDTLSCFMFPDVPKTDDLPDICREIMLDYSKRVMMFGELIFELISESLGLKPNHLKEMDCAKGLLMLCHCYPPCPEPDLTLGATQHTDRSFITILLQDHIGGLQVLHDGYWIDVPPNPNALILNLMTNDKFVSVEHRVLANGGKEPRTSVASFFVHPPSISPRVYGPIKELLSEENPPKYRETTPEASNHYVARKRDGNNSKKDTMAGLYDCDSEVKAFDEMKIGVKGLVDAGITHIPRIFHHSPHVTVANPTIPSSTVVIPTIDLGGGMFESPVTRENVVAEVRDAVEKFRFFQVIKHGIPLDVMEKMKEGTRGFHEQDTEVKRGFYSRDITNSQAANWRDTLNTVMAPDVPKAEDLPKICRDIMLEYSNSHKDISFITVLLQDHIGGPQVLHDGCWIDVPPNPKALIINLRDLLQANILISFLISFCKQHNDKFVSVEHRILANRSEEPRISIASFFMHTIPNEQVYGSIKKLVSTQNPPKDTTTTEMAKHYLARGLDGLTRIKSQEYM</sequence>
<dbReference type="InterPro" id="IPR044861">
    <property type="entry name" value="IPNS-like_FE2OG_OXY"/>
</dbReference>
<dbReference type="InterPro" id="IPR005123">
    <property type="entry name" value="Oxoglu/Fe-dep_dioxygenase_dom"/>
</dbReference>
<dbReference type="Pfam" id="PF03171">
    <property type="entry name" value="2OG-FeII_Oxy"/>
    <property type="match status" value="3"/>
</dbReference>
<dbReference type="PANTHER" id="PTHR10209:SF513">
    <property type="entry name" value="2-OXOACID DEPENDENT DIOXYGENASE-RELATED"/>
    <property type="match status" value="1"/>
</dbReference>
<proteinExistence type="inferred from homology"/>
<feature type="non-terminal residue" evidence="7">
    <location>
        <position position="1"/>
    </location>
</feature>
<feature type="domain" description="Fe2OG dioxygenase" evidence="6">
    <location>
        <begin position="566"/>
        <end position="685"/>
    </location>
</feature>
<reference evidence="7 8" key="1">
    <citation type="submission" date="2021-05" db="EMBL/GenBank/DDBJ databases">
        <title>Genome Assembly of Synthetic Allotetraploid Brassica napus Reveals Homoeologous Exchanges between Subgenomes.</title>
        <authorList>
            <person name="Davis J.T."/>
        </authorList>
    </citation>
    <scope>NUCLEOTIDE SEQUENCE [LARGE SCALE GENOMIC DNA]</scope>
    <source>
        <strain evidence="8">cv. Da-Ae</strain>
        <tissue evidence="7">Seedling</tissue>
    </source>
</reference>
<dbReference type="EMBL" id="JAGKQM010000014">
    <property type="protein sequence ID" value="KAH0886521.1"/>
    <property type="molecule type" value="Genomic_DNA"/>
</dbReference>
<comment type="similarity">
    <text evidence="1">Belongs to the iron/ascorbate-dependent oxidoreductase family.</text>
</comment>
<dbReference type="Pfam" id="PF14226">
    <property type="entry name" value="DIOX_N"/>
    <property type="match status" value="2"/>
</dbReference>
<keyword evidence="8" id="KW-1185">Reference proteome</keyword>
<evidence type="ECO:0000256" key="5">
    <source>
        <dbReference type="SAM" id="MobiDB-lite"/>
    </source>
</evidence>
<accession>A0ABQ8A2W9</accession>
<comment type="caution">
    <text evidence="7">The sequence shown here is derived from an EMBL/GenBank/DDBJ whole genome shotgun (WGS) entry which is preliminary data.</text>
</comment>
<evidence type="ECO:0000256" key="4">
    <source>
        <dbReference type="ARBA" id="ARBA00023004"/>
    </source>
</evidence>
<dbReference type="PANTHER" id="PTHR10209">
    <property type="entry name" value="OXIDOREDUCTASE, 2OG-FE II OXYGENASE FAMILY PROTEIN"/>
    <property type="match status" value="1"/>
</dbReference>
<keyword evidence="2" id="KW-0479">Metal-binding</keyword>
<dbReference type="Gene3D" id="2.60.120.330">
    <property type="entry name" value="B-lactam Antibiotic, Isopenicillin N Synthase, Chain"/>
    <property type="match status" value="4"/>
</dbReference>
<evidence type="ECO:0000256" key="3">
    <source>
        <dbReference type="ARBA" id="ARBA00023002"/>
    </source>
</evidence>
<gene>
    <name evidence="7" type="ORF">HID58_062617</name>
</gene>
<evidence type="ECO:0000259" key="6">
    <source>
        <dbReference type="PROSITE" id="PS51471"/>
    </source>
</evidence>
<evidence type="ECO:0000256" key="1">
    <source>
        <dbReference type="ARBA" id="ARBA00008056"/>
    </source>
</evidence>